<evidence type="ECO:0000313" key="1">
    <source>
        <dbReference type="EMBL" id="GAH06254.1"/>
    </source>
</evidence>
<name>X1DMM2_9ZZZZ</name>
<organism evidence="1">
    <name type="scientific">marine sediment metagenome</name>
    <dbReference type="NCBI Taxonomy" id="412755"/>
    <lineage>
        <taxon>unclassified sequences</taxon>
        <taxon>metagenomes</taxon>
        <taxon>ecological metagenomes</taxon>
    </lineage>
</organism>
<accession>X1DMM2</accession>
<gene>
    <name evidence="1" type="ORF">S01H4_59087</name>
</gene>
<sequence length="122" mass="13510">IRLLTNFEIDSYNALTVLLCGQETLTRKFGLSILESLANSITFTIKLLNLAKEESFSYIEQRINQVGTSSILFTKNALALTHQASGGIMRNINTIAQAALVKAFLVKSPQVEVEHVQSVIER</sequence>
<dbReference type="PANTHER" id="PTHR35894:SF1">
    <property type="entry name" value="PHOSPHORIBULOKINASE _ URIDINE KINASE FAMILY"/>
    <property type="match status" value="1"/>
</dbReference>
<proteinExistence type="predicted"/>
<dbReference type="InterPro" id="IPR027417">
    <property type="entry name" value="P-loop_NTPase"/>
</dbReference>
<comment type="caution">
    <text evidence="1">The sequence shown here is derived from an EMBL/GenBank/DDBJ whole genome shotgun (WGS) entry which is preliminary data.</text>
</comment>
<reference evidence="1" key="1">
    <citation type="journal article" date="2014" name="Front. Microbiol.">
        <title>High frequency of phylogenetically diverse reductive dehalogenase-homologous genes in deep subseafloor sedimentary metagenomes.</title>
        <authorList>
            <person name="Kawai M."/>
            <person name="Futagami T."/>
            <person name="Toyoda A."/>
            <person name="Takaki Y."/>
            <person name="Nishi S."/>
            <person name="Hori S."/>
            <person name="Arai W."/>
            <person name="Tsubouchi T."/>
            <person name="Morono Y."/>
            <person name="Uchiyama I."/>
            <person name="Ito T."/>
            <person name="Fujiyama A."/>
            <person name="Inagaki F."/>
            <person name="Takami H."/>
        </authorList>
    </citation>
    <scope>NUCLEOTIDE SEQUENCE</scope>
    <source>
        <strain evidence="1">Expedition CK06-06</strain>
    </source>
</reference>
<dbReference type="EMBL" id="BART01034599">
    <property type="protein sequence ID" value="GAH06254.1"/>
    <property type="molecule type" value="Genomic_DNA"/>
</dbReference>
<dbReference type="SUPFAM" id="SSF52540">
    <property type="entry name" value="P-loop containing nucleoside triphosphate hydrolases"/>
    <property type="match status" value="1"/>
</dbReference>
<dbReference type="PANTHER" id="PTHR35894">
    <property type="entry name" value="GENERAL SECRETION PATHWAY PROTEIN A-RELATED"/>
    <property type="match status" value="1"/>
</dbReference>
<protein>
    <submittedName>
        <fullName evidence="1">Uncharacterized protein</fullName>
    </submittedName>
</protein>
<dbReference type="AlphaFoldDB" id="X1DMM2"/>
<dbReference type="InterPro" id="IPR052026">
    <property type="entry name" value="ExeA_AAA_ATPase_DNA-bind"/>
</dbReference>
<feature type="non-terminal residue" evidence="1">
    <location>
        <position position="1"/>
    </location>
</feature>